<proteinExistence type="predicted"/>
<accession>A0AAW1V215</accession>
<dbReference type="Proteomes" id="UP001431783">
    <property type="component" value="Unassembled WGS sequence"/>
</dbReference>
<gene>
    <name evidence="1" type="ORF">WA026_020015</name>
</gene>
<name>A0AAW1V215_9CUCU</name>
<dbReference type="EMBL" id="JARQZJ010000104">
    <property type="protein sequence ID" value="KAK9887076.1"/>
    <property type="molecule type" value="Genomic_DNA"/>
</dbReference>
<keyword evidence="2" id="KW-1185">Reference proteome</keyword>
<comment type="caution">
    <text evidence="1">The sequence shown here is derived from an EMBL/GenBank/DDBJ whole genome shotgun (WGS) entry which is preliminary data.</text>
</comment>
<sequence length="338" mass="38717">MEAATSGLEDFFDILLRINRKFEIIHATWSQQKSFEIKFRTVMNKHTDDYNCLCDEWVDTFSEVTNTVWAKKTSNTGPKVKFRKQYQCWTHGGKIIQKELLFDARKCKGTIDIKVFNENPSTRRKNKFVRLGLNVVVKINFIHLHVVDVTHPFAFFVHNCKPQLEVPKQLSTANERLPQLVAEMVQKGLNSSTATVIDERPNLIVLNNVIPEQAPAVENDKELITEKDLLVVSSEFQSNNHENINLRNDDCFIQEALQMNSIPTLQFVQNIPLQSLGGLKLEFQPGLEQFAQVVVSDSSLNESLLMCQPLMIDNMPTLPHFVQLNSRSLCDQNQGQFL</sequence>
<protein>
    <submittedName>
        <fullName evidence="1">Uncharacterized protein</fullName>
    </submittedName>
</protein>
<evidence type="ECO:0000313" key="1">
    <source>
        <dbReference type="EMBL" id="KAK9887076.1"/>
    </source>
</evidence>
<organism evidence="1 2">
    <name type="scientific">Henosepilachna vigintioctopunctata</name>
    <dbReference type="NCBI Taxonomy" id="420089"/>
    <lineage>
        <taxon>Eukaryota</taxon>
        <taxon>Metazoa</taxon>
        <taxon>Ecdysozoa</taxon>
        <taxon>Arthropoda</taxon>
        <taxon>Hexapoda</taxon>
        <taxon>Insecta</taxon>
        <taxon>Pterygota</taxon>
        <taxon>Neoptera</taxon>
        <taxon>Endopterygota</taxon>
        <taxon>Coleoptera</taxon>
        <taxon>Polyphaga</taxon>
        <taxon>Cucujiformia</taxon>
        <taxon>Coccinelloidea</taxon>
        <taxon>Coccinellidae</taxon>
        <taxon>Epilachninae</taxon>
        <taxon>Epilachnini</taxon>
        <taxon>Henosepilachna</taxon>
    </lineage>
</organism>
<reference evidence="1 2" key="1">
    <citation type="submission" date="2023-03" db="EMBL/GenBank/DDBJ databases">
        <title>Genome insight into feeding habits of ladybird beetles.</title>
        <authorList>
            <person name="Li H.-S."/>
            <person name="Huang Y.-H."/>
            <person name="Pang H."/>
        </authorList>
    </citation>
    <scope>NUCLEOTIDE SEQUENCE [LARGE SCALE GENOMIC DNA]</scope>
    <source>
        <strain evidence="1">SYSU_2023b</strain>
        <tissue evidence="1">Whole body</tissue>
    </source>
</reference>
<evidence type="ECO:0000313" key="2">
    <source>
        <dbReference type="Proteomes" id="UP001431783"/>
    </source>
</evidence>
<dbReference type="AlphaFoldDB" id="A0AAW1V215"/>